<geneLocation type="plasmid" evidence="1">
    <name>unnamed</name>
</geneLocation>
<dbReference type="AlphaFoldDB" id="A0A432DXY5"/>
<protein>
    <recommendedName>
        <fullName evidence="2">Sugar-binding protein</fullName>
    </recommendedName>
</protein>
<dbReference type="Proteomes" id="UP000276953">
    <property type="component" value="Plasmid unnamed"/>
</dbReference>
<keyword evidence="1" id="KW-0614">Plasmid</keyword>
<proteinExistence type="predicted"/>
<dbReference type="Gene3D" id="2.180.10.10">
    <property type="entry name" value="RHS repeat-associated core"/>
    <property type="match status" value="1"/>
</dbReference>
<dbReference type="EMBL" id="RYFC01000002">
    <property type="protein sequence ID" value="RTZ48471.1"/>
    <property type="molecule type" value="Genomic_DNA"/>
</dbReference>
<comment type="caution">
    <text evidence="1">The sequence shown here is derived from an EMBL/GenBank/DDBJ whole genome shotgun (WGS) entry which is preliminary data.</text>
</comment>
<evidence type="ECO:0000313" key="1">
    <source>
        <dbReference type="EMBL" id="RTZ48471.1"/>
    </source>
</evidence>
<evidence type="ECO:0008006" key="2">
    <source>
        <dbReference type="Google" id="ProtNLM"/>
    </source>
</evidence>
<sequence length="178" mass="20545">MQQKQIGNDWNTKPVVFEYDTNSSNEVYKYVVTTTWENGVAKNTLSLPSAQAYPPNQLFKSAVTDEDGIRTVEFKNGKGQIVLMRKMLSASEQVDTYYVYNDYGQLAFVLPPNTLHKTITDDLLNDLCYQYRYDARGRQVEKKLPGKGWEYFVYDKQDRIVAVQDANLREKGNGLYKI</sequence>
<accession>A0A432DXY5</accession>
<reference evidence="1" key="1">
    <citation type="submission" date="2018-12" db="EMBL/GenBank/DDBJ databases">
        <title>Draft Genome Sequence of Chryseobacterium arthrosphaerae strain ED882-96 Isolated from the Blood of a Patient with Liver Cirrhosis in Taiwan.</title>
        <authorList>
            <person name="Lin J.-N."/>
            <person name="Lai C.-H."/>
            <person name="Yang C.-H."/>
            <person name="Huang Y.-H."/>
        </authorList>
    </citation>
    <scope>NUCLEOTIDE SEQUENCE [LARGE SCALE GENOMIC DNA]</scope>
    <source>
        <strain evidence="1">ED882-96</strain>
        <plasmid evidence="1">unnamed</plasmid>
    </source>
</reference>
<name>A0A432DXY5_9FLAO</name>
<organism evidence="1">
    <name type="scientific">Chryseobacterium arthrosphaerae</name>
    <dbReference type="NCBI Taxonomy" id="651561"/>
    <lineage>
        <taxon>Bacteria</taxon>
        <taxon>Pseudomonadati</taxon>
        <taxon>Bacteroidota</taxon>
        <taxon>Flavobacteriia</taxon>
        <taxon>Flavobacteriales</taxon>
        <taxon>Weeksellaceae</taxon>
        <taxon>Chryseobacterium group</taxon>
        <taxon>Chryseobacterium</taxon>
    </lineage>
</organism>
<gene>
    <name evidence="1" type="ORF">EJ377_13065</name>
</gene>